<comment type="caution">
    <text evidence="2">The sequence shown here is derived from an EMBL/GenBank/DDBJ whole genome shotgun (WGS) entry which is preliminary data.</text>
</comment>
<evidence type="ECO:0000313" key="3">
    <source>
        <dbReference type="Proteomes" id="UP000249610"/>
    </source>
</evidence>
<sequence length="92" mass="10578">MGGGFNDRTLTGINFIIVGYFIFLWLANYFQLDFFIIGFFVELLTIPFLFAQLVFLFIGVKFILQNERPALLMVSLVALALCTIITIGRFIW</sequence>
<evidence type="ECO:0000256" key="1">
    <source>
        <dbReference type="SAM" id="Phobius"/>
    </source>
</evidence>
<name>A0A327P8B5_9BACT</name>
<keyword evidence="1" id="KW-0472">Membrane</keyword>
<reference evidence="2 3" key="1">
    <citation type="submission" date="2018-06" db="EMBL/GenBank/DDBJ databases">
        <title>Genomic Encyclopedia of Archaeal and Bacterial Type Strains, Phase II (KMG-II): from individual species to whole genera.</title>
        <authorList>
            <person name="Goeker M."/>
        </authorList>
    </citation>
    <scope>NUCLEOTIDE SEQUENCE [LARGE SCALE GENOMIC DNA]</scope>
    <source>
        <strain evidence="2 3">DSM 23446</strain>
    </source>
</reference>
<gene>
    <name evidence="2" type="ORF">LV83_02779</name>
</gene>
<evidence type="ECO:0000313" key="2">
    <source>
        <dbReference type="EMBL" id="RAI88479.1"/>
    </source>
</evidence>
<keyword evidence="1" id="KW-1133">Transmembrane helix</keyword>
<organism evidence="2 3">
    <name type="scientific">Algoriphagus yeomjeoni</name>
    <dbReference type="NCBI Taxonomy" id="291403"/>
    <lineage>
        <taxon>Bacteria</taxon>
        <taxon>Pseudomonadati</taxon>
        <taxon>Bacteroidota</taxon>
        <taxon>Cytophagia</taxon>
        <taxon>Cytophagales</taxon>
        <taxon>Cyclobacteriaceae</taxon>
        <taxon>Algoriphagus</taxon>
    </lineage>
</organism>
<proteinExistence type="predicted"/>
<feature type="transmembrane region" description="Helical" evidence="1">
    <location>
        <begin position="70"/>
        <end position="91"/>
    </location>
</feature>
<keyword evidence="3" id="KW-1185">Reference proteome</keyword>
<keyword evidence="1" id="KW-0812">Transmembrane</keyword>
<feature type="transmembrane region" description="Helical" evidence="1">
    <location>
        <begin position="36"/>
        <end position="58"/>
    </location>
</feature>
<protein>
    <submittedName>
        <fullName evidence="2">Uncharacterized protein</fullName>
    </submittedName>
</protein>
<dbReference type="AlphaFoldDB" id="A0A327P8B5"/>
<accession>A0A327P8B5</accession>
<dbReference type="EMBL" id="QLLK01000007">
    <property type="protein sequence ID" value="RAI88479.1"/>
    <property type="molecule type" value="Genomic_DNA"/>
</dbReference>
<dbReference type="Proteomes" id="UP000249610">
    <property type="component" value="Unassembled WGS sequence"/>
</dbReference>
<feature type="transmembrane region" description="Helical" evidence="1">
    <location>
        <begin position="12"/>
        <end position="30"/>
    </location>
</feature>